<gene>
    <name evidence="2" type="ORF">METZ01_LOCUS465027</name>
</gene>
<dbReference type="InterPro" id="IPR050744">
    <property type="entry name" value="AI-2_Isomerase_LsrG"/>
</dbReference>
<dbReference type="PANTHER" id="PTHR33336">
    <property type="entry name" value="QUINOL MONOOXYGENASE YGIN-RELATED"/>
    <property type="match status" value="1"/>
</dbReference>
<organism evidence="2">
    <name type="scientific">marine metagenome</name>
    <dbReference type="NCBI Taxonomy" id="408172"/>
    <lineage>
        <taxon>unclassified sequences</taxon>
        <taxon>metagenomes</taxon>
        <taxon>ecological metagenomes</taxon>
    </lineage>
</organism>
<feature type="domain" description="ABM" evidence="1">
    <location>
        <begin position="2"/>
        <end position="92"/>
    </location>
</feature>
<dbReference type="Pfam" id="PF03992">
    <property type="entry name" value="ABM"/>
    <property type="match status" value="1"/>
</dbReference>
<reference evidence="2" key="1">
    <citation type="submission" date="2018-05" db="EMBL/GenBank/DDBJ databases">
        <authorList>
            <person name="Lanie J.A."/>
            <person name="Ng W.-L."/>
            <person name="Kazmierczak K.M."/>
            <person name="Andrzejewski T.M."/>
            <person name="Davidsen T.M."/>
            <person name="Wayne K.J."/>
            <person name="Tettelin H."/>
            <person name="Glass J.I."/>
            <person name="Rusch D."/>
            <person name="Podicherti R."/>
            <person name="Tsui H.-C.T."/>
            <person name="Winkler M.E."/>
        </authorList>
    </citation>
    <scope>NUCLEOTIDE SEQUENCE</scope>
</reference>
<evidence type="ECO:0000313" key="2">
    <source>
        <dbReference type="EMBL" id="SVE12173.1"/>
    </source>
</evidence>
<evidence type="ECO:0000259" key="1">
    <source>
        <dbReference type="PROSITE" id="PS51725"/>
    </source>
</evidence>
<name>A0A383AX65_9ZZZZ</name>
<dbReference type="AlphaFoldDB" id="A0A383AX65"/>
<protein>
    <recommendedName>
        <fullName evidence="1">ABM domain-containing protein</fullName>
    </recommendedName>
</protein>
<accession>A0A383AX65</accession>
<sequence>MITIFAKLQAAEGKEDEFRSAIETMVAAVSENEPDVMKYALHEVDGSPGTFLLHEVYANDEALKAHGQTDHMKAFGQTLKGISGGRPEISRVTEITDVKR</sequence>
<proteinExistence type="predicted"/>
<dbReference type="InterPro" id="IPR007138">
    <property type="entry name" value="ABM_dom"/>
</dbReference>
<dbReference type="SUPFAM" id="SSF54909">
    <property type="entry name" value="Dimeric alpha+beta barrel"/>
    <property type="match status" value="1"/>
</dbReference>
<dbReference type="GO" id="GO:0003824">
    <property type="term" value="F:catalytic activity"/>
    <property type="evidence" value="ECO:0007669"/>
    <property type="project" value="TreeGrafter"/>
</dbReference>
<dbReference type="EMBL" id="UINC01195557">
    <property type="protein sequence ID" value="SVE12173.1"/>
    <property type="molecule type" value="Genomic_DNA"/>
</dbReference>
<dbReference type="Gene3D" id="3.30.70.100">
    <property type="match status" value="1"/>
</dbReference>
<dbReference type="PANTHER" id="PTHR33336:SF15">
    <property type="entry name" value="ABM DOMAIN-CONTAINING PROTEIN"/>
    <property type="match status" value="1"/>
</dbReference>
<dbReference type="PROSITE" id="PS51725">
    <property type="entry name" value="ABM"/>
    <property type="match status" value="1"/>
</dbReference>
<dbReference type="InterPro" id="IPR011008">
    <property type="entry name" value="Dimeric_a/b-barrel"/>
</dbReference>